<protein>
    <submittedName>
        <fullName evidence="8">DoxX family protein</fullName>
    </submittedName>
</protein>
<dbReference type="AlphaFoldDB" id="A0A345SR21"/>
<dbReference type="EMBL" id="CP031264">
    <property type="protein sequence ID" value="AXI76176.1"/>
    <property type="molecule type" value="Genomic_DNA"/>
</dbReference>
<dbReference type="OrthoDB" id="346004at2"/>
<keyword evidence="9" id="KW-1185">Reference proteome</keyword>
<comment type="subcellular location">
    <subcellularLocation>
        <location evidence="1">Cell membrane</location>
        <topology evidence="1">Multi-pass membrane protein</topology>
    </subcellularLocation>
</comment>
<name>A0A345SR21_9ACTN</name>
<organism evidence="8 9">
    <name type="scientific">Peterkaempfera bronchialis</name>
    <dbReference type="NCBI Taxonomy" id="2126346"/>
    <lineage>
        <taxon>Bacteria</taxon>
        <taxon>Bacillati</taxon>
        <taxon>Actinomycetota</taxon>
        <taxon>Actinomycetes</taxon>
        <taxon>Kitasatosporales</taxon>
        <taxon>Streptomycetaceae</taxon>
        <taxon>Peterkaempfera</taxon>
    </lineage>
</organism>
<evidence type="ECO:0000256" key="6">
    <source>
        <dbReference type="ARBA" id="ARBA00023136"/>
    </source>
</evidence>
<dbReference type="PANTHER" id="PTHR33452:SF1">
    <property type="entry name" value="INNER MEMBRANE PROTEIN YPHA-RELATED"/>
    <property type="match status" value="1"/>
</dbReference>
<gene>
    <name evidence="8" type="ORF">C7M71_000490</name>
</gene>
<evidence type="ECO:0000256" key="7">
    <source>
        <dbReference type="SAM" id="Phobius"/>
    </source>
</evidence>
<comment type="similarity">
    <text evidence="2">Belongs to the DoxX family.</text>
</comment>
<dbReference type="InterPro" id="IPR032808">
    <property type="entry name" value="DoxX"/>
</dbReference>
<reference evidence="9" key="1">
    <citation type="submission" date="2018-07" db="EMBL/GenBank/DDBJ databases">
        <title>Streptacidiphilus bronchialis DSM 106435 chromosome.</title>
        <authorList>
            <person name="Batra D."/>
            <person name="Gulvik C.A."/>
        </authorList>
    </citation>
    <scope>NUCLEOTIDE SEQUENCE [LARGE SCALE GENOMIC DNA]</scope>
    <source>
        <strain evidence="9">DSM 106435</strain>
    </source>
</reference>
<dbReference type="KEGG" id="stri:C7M71_000490"/>
<dbReference type="Pfam" id="PF07681">
    <property type="entry name" value="DoxX"/>
    <property type="match status" value="1"/>
</dbReference>
<dbReference type="RefSeq" id="WP_111490598.1">
    <property type="nucleotide sequence ID" value="NZ_CP031264.1"/>
</dbReference>
<accession>A0A345SR21</accession>
<evidence type="ECO:0000313" key="8">
    <source>
        <dbReference type="EMBL" id="AXI76176.1"/>
    </source>
</evidence>
<evidence type="ECO:0000256" key="1">
    <source>
        <dbReference type="ARBA" id="ARBA00004651"/>
    </source>
</evidence>
<keyword evidence="5 7" id="KW-1133">Transmembrane helix</keyword>
<proteinExistence type="inferred from homology"/>
<keyword evidence="4 7" id="KW-0812">Transmembrane</keyword>
<keyword evidence="3" id="KW-1003">Cell membrane</keyword>
<dbReference type="Proteomes" id="UP000249340">
    <property type="component" value="Chromosome"/>
</dbReference>
<dbReference type="PANTHER" id="PTHR33452">
    <property type="entry name" value="OXIDOREDUCTASE CATD-RELATED"/>
    <property type="match status" value="1"/>
</dbReference>
<sequence length="180" mass="17766">MNRTERGTDAAALLLRATLGPMLVAHGWNKVRGPGGLDGTTGWFRALGLEPAAVHARLAAATELAAGAAITVGAGGPFPSAAAVGLMGVAARTDHRGKGFFVFKGGWEYTAVVAGAAVAAAALGPGRWSADGLLHGRIRGGTGAALTAALLGAGGAAALLRAAYRPQRTEGSTGTAEETA</sequence>
<evidence type="ECO:0000256" key="5">
    <source>
        <dbReference type="ARBA" id="ARBA00022989"/>
    </source>
</evidence>
<dbReference type="InterPro" id="IPR051907">
    <property type="entry name" value="DoxX-like_oxidoreductase"/>
</dbReference>
<feature type="transmembrane region" description="Helical" evidence="7">
    <location>
        <begin position="106"/>
        <end position="124"/>
    </location>
</feature>
<evidence type="ECO:0000313" key="9">
    <source>
        <dbReference type="Proteomes" id="UP000249340"/>
    </source>
</evidence>
<evidence type="ECO:0000256" key="4">
    <source>
        <dbReference type="ARBA" id="ARBA00022692"/>
    </source>
</evidence>
<feature type="transmembrane region" description="Helical" evidence="7">
    <location>
        <begin position="144"/>
        <end position="164"/>
    </location>
</feature>
<evidence type="ECO:0000256" key="2">
    <source>
        <dbReference type="ARBA" id="ARBA00006679"/>
    </source>
</evidence>
<keyword evidence="6 7" id="KW-0472">Membrane</keyword>
<evidence type="ECO:0000256" key="3">
    <source>
        <dbReference type="ARBA" id="ARBA00022475"/>
    </source>
</evidence>
<dbReference type="GO" id="GO:0005886">
    <property type="term" value="C:plasma membrane"/>
    <property type="evidence" value="ECO:0007669"/>
    <property type="project" value="UniProtKB-SubCell"/>
</dbReference>